<evidence type="ECO:0000313" key="1">
    <source>
        <dbReference type="EMBL" id="QIE56310.1"/>
    </source>
</evidence>
<reference evidence="1 2" key="1">
    <citation type="submission" date="2020-02" db="EMBL/GenBank/DDBJ databases">
        <title>complete genome sequence of Rhodobacteraceae bacterium.</title>
        <authorList>
            <person name="Park J."/>
            <person name="Kim Y.-S."/>
            <person name="Kim K.-H."/>
        </authorList>
    </citation>
    <scope>NUCLEOTIDE SEQUENCE [LARGE SCALE GENOMIC DNA]</scope>
    <source>
        <strain evidence="1 2">RR4-56</strain>
    </source>
</reference>
<protein>
    <submittedName>
        <fullName evidence="1">Acetoacetate decarboxylase family protein</fullName>
    </submittedName>
</protein>
<dbReference type="Proteomes" id="UP000503336">
    <property type="component" value="Chromosome"/>
</dbReference>
<dbReference type="KEGG" id="hdh:G5B40_13060"/>
<evidence type="ECO:0000313" key="2">
    <source>
        <dbReference type="Proteomes" id="UP000503336"/>
    </source>
</evidence>
<dbReference type="AlphaFoldDB" id="A0A7L5BVC9"/>
<organism evidence="1 2">
    <name type="scientific">Pikeienuella piscinae</name>
    <dbReference type="NCBI Taxonomy" id="2748098"/>
    <lineage>
        <taxon>Bacteria</taxon>
        <taxon>Pseudomonadati</taxon>
        <taxon>Pseudomonadota</taxon>
        <taxon>Alphaproteobacteria</taxon>
        <taxon>Rhodobacterales</taxon>
        <taxon>Paracoccaceae</taxon>
        <taxon>Pikeienuella</taxon>
    </lineage>
</organism>
<dbReference type="InterPro" id="IPR023375">
    <property type="entry name" value="ADC_dom_sf"/>
</dbReference>
<keyword evidence="2" id="KW-1185">Reference proteome</keyword>
<dbReference type="RefSeq" id="WP_165099378.1">
    <property type="nucleotide sequence ID" value="NZ_CP049056.1"/>
</dbReference>
<dbReference type="SUPFAM" id="SSF160104">
    <property type="entry name" value="Acetoacetate decarboxylase-like"/>
    <property type="match status" value="1"/>
</dbReference>
<sequence>MEKLSSHHGQTPWKGLKPTPPAEFAQWPFYYASLQCNWVYWYTDVDVARAYVEDSDGKPTGLRVARFPVREGKKTVDKAVVLLNFQRYTAHYSNALGTTNEVEFNVVAYPANRAPGVPYMPLADFLNGKDQTKTLGHLRLHVAADNAIAVKAGRAVFGEPKFLGQFVYDTPTLNAAPSRNWKVKLIDPEDKDAFVYDMNADFGGLEFWPANCTPIPEFALGLGRTVMTRWTIMGQFKTAMLDGKDDHKRVKLKIGANDFVMTKDMRALIGEKNRAVAGQSFTSLPACAEPEGFYVDADVRDESYG</sequence>
<dbReference type="EMBL" id="CP049056">
    <property type="protein sequence ID" value="QIE56310.1"/>
    <property type="molecule type" value="Genomic_DNA"/>
</dbReference>
<gene>
    <name evidence="1" type="ORF">G5B40_13060</name>
</gene>
<accession>A0A7L5BVC9</accession>
<proteinExistence type="predicted"/>
<name>A0A7L5BVC9_9RHOB</name>